<accession>A0ABP0HX76</accession>
<dbReference type="PROSITE" id="PS51184">
    <property type="entry name" value="JMJC"/>
    <property type="match status" value="1"/>
</dbReference>
<comment type="caution">
    <text evidence="2">The sequence shown here is derived from an EMBL/GenBank/DDBJ whole genome shotgun (WGS) entry which is preliminary data.</text>
</comment>
<dbReference type="InterPro" id="IPR041667">
    <property type="entry name" value="Cupin_8"/>
</dbReference>
<gene>
    <name evidence="2" type="ORF">SCF082_LOCUS4089</name>
</gene>
<dbReference type="PANTHER" id="PTHR12461">
    <property type="entry name" value="HYPOXIA-INDUCIBLE FACTOR 1 ALPHA INHIBITOR-RELATED"/>
    <property type="match status" value="1"/>
</dbReference>
<dbReference type="Proteomes" id="UP001642464">
    <property type="component" value="Unassembled WGS sequence"/>
</dbReference>
<evidence type="ECO:0000313" key="3">
    <source>
        <dbReference type="Proteomes" id="UP001642464"/>
    </source>
</evidence>
<evidence type="ECO:0000313" key="2">
    <source>
        <dbReference type="EMBL" id="CAK8994813.1"/>
    </source>
</evidence>
<evidence type="ECO:0000259" key="1">
    <source>
        <dbReference type="PROSITE" id="PS51184"/>
    </source>
</evidence>
<dbReference type="PANTHER" id="PTHR12461:SF105">
    <property type="entry name" value="HYPOXIA-INDUCIBLE FACTOR 1-ALPHA INHIBITOR"/>
    <property type="match status" value="1"/>
</dbReference>
<dbReference type="EMBL" id="CAXAMM010002113">
    <property type="protein sequence ID" value="CAK8994813.1"/>
    <property type="molecule type" value="Genomic_DNA"/>
</dbReference>
<dbReference type="SUPFAM" id="SSF51197">
    <property type="entry name" value="Clavaminate synthase-like"/>
    <property type="match status" value="1"/>
</dbReference>
<dbReference type="Pfam" id="PF13621">
    <property type="entry name" value="Cupin_8"/>
    <property type="match status" value="1"/>
</dbReference>
<name>A0ABP0HX76_9DINO</name>
<feature type="domain" description="JmjC" evidence="1">
    <location>
        <begin position="132"/>
        <end position="305"/>
    </location>
</feature>
<keyword evidence="3" id="KW-1185">Reference proteome</keyword>
<dbReference type="InterPro" id="IPR003347">
    <property type="entry name" value="JmjC_dom"/>
</dbReference>
<organism evidence="2 3">
    <name type="scientific">Durusdinium trenchii</name>
    <dbReference type="NCBI Taxonomy" id="1381693"/>
    <lineage>
        <taxon>Eukaryota</taxon>
        <taxon>Sar</taxon>
        <taxon>Alveolata</taxon>
        <taxon>Dinophyceae</taxon>
        <taxon>Suessiales</taxon>
        <taxon>Symbiodiniaceae</taxon>
        <taxon>Durusdinium</taxon>
    </lineage>
</organism>
<reference evidence="2 3" key="1">
    <citation type="submission" date="2024-02" db="EMBL/GenBank/DDBJ databases">
        <authorList>
            <person name="Chen Y."/>
            <person name="Shah S."/>
            <person name="Dougan E. K."/>
            <person name="Thang M."/>
            <person name="Chan C."/>
        </authorList>
    </citation>
    <scope>NUCLEOTIDE SEQUENCE [LARGE SCALE GENOMIC DNA]</scope>
</reference>
<dbReference type="Gene3D" id="6.10.140.1470">
    <property type="match status" value="1"/>
</dbReference>
<proteinExistence type="predicted"/>
<protein>
    <submittedName>
        <fullName evidence="2">tRNA wybutosine-synthesizing protein 5 (tRNA(Phe) (7-(3-amino-3-carboxypropyl)wyosine(37)-C(2))-hydroxylase)</fullName>
    </submittedName>
</protein>
<dbReference type="Gene3D" id="2.60.120.10">
    <property type="entry name" value="Jelly Rolls"/>
    <property type="match status" value="1"/>
</dbReference>
<sequence length="356" mass="39636">MSVMATSSRKTALVGLLSLTSVAALLIRRVLRAWRARGLGGTPFQVVQSGSRLLDPQVSPLLLKVSIGHCVRSWSDDYLRRYLGGHKIQVHVSDTPFLNFASKNFAYEVADFDSFLSRLQGENGNKFLYYRSQHSKRNKAATLEAIGLGGDVDHGFSLPDELLLPFETHSTVLRIASTGLSMWLHYDVCDNFLCCIRGRKRVILFHPDDIGLLYISGSSSAMGSRLFAEADLPQLWKEFPLAKAAWKRRHEIELHAGDVLFLPAFWAHCTQALPHESDKASISVNTFVLRRDTMSLHDPKDVWANRELLPAQDAVKAFEEKILPSLAKLPATARSFYCRKIAAQLQLEAEAASASG</sequence>
<dbReference type="InterPro" id="IPR014710">
    <property type="entry name" value="RmlC-like_jellyroll"/>
</dbReference>